<evidence type="ECO:0000313" key="1">
    <source>
        <dbReference type="EMBL" id="GBO30660.1"/>
    </source>
</evidence>
<reference evidence="1 2" key="1">
    <citation type="journal article" date="2019" name="Sci. Rep.">
        <title>Orb-weaving spider Araneus ventricosus genome elucidates the spidroin gene catalogue.</title>
        <authorList>
            <person name="Kono N."/>
            <person name="Nakamura H."/>
            <person name="Ohtoshi R."/>
            <person name="Moran D.A.P."/>
            <person name="Shinohara A."/>
            <person name="Yoshida Y."/>
            <person name="Fujiwara M."/>
            <person name="Mori M."/>
            <person name="Tomita M."/>
            <person name="Arakawa K."/>
        </authorList>
    </citation>
    <scope>NUCLEOTIDE SEQUENCE [LARGE SCALE GENOMIC DNA]</scope>
</reference>
<dbReference type="AlphaFoldDB" id="A0A4Y2W3E4"/>
<accession>A0A4Y2W3E4</accession>
<comment type="caution">
    <text evidence="1">The sequence shown here is derived from an EMBL/GenBank/DDBJ whole genome shotgun (WGS) entry which is preliminary data.</text>
</comment>
<dbReference type="EMBL" id="BGPR01053859">
    <property type="protein sequence ID" value="GBO30660.1"/>
    <property type="molecule type" value="Genomic_DNA"/>
</dbReference>
<gene>
    <name evidence="1" type="ORF">AVEN_252714_1</name>
</gene>
<dbReference type="Proteomes" id="UP000499080">
    <property type="component" value="Unassembled WGS sequence"/>
</dbReference>
<proteinExistence type="predicted"/>
<organism evidence="1 2">
    <name type="scientific">Araneus ventricosus</name>
    <name type="common">Orbweaver spider</name>
    <name type="synonym">Epeira ventricosa</name>
    <dbReference type="NCBI Taxonomy" id="182803"/>
    <lineage>
        <taxon>Eukaryota</taxon>
        <taxon>Metazoa</taxon>
        <taxon>Ecdysozoa</taxon>
        <taxon>Arthropoda</taxon>
        <taxon>Chelicerata</taxon>
        <taxon>Arachnida</taxon>
        <taxon>Araneae</taxon>
        <taxon>Araneomorphae</taxon>
        <taxon>Entelegynae</taxon>
        <taxon>Araneoidea</taxon>
        <taxon>Araneidae</taxon>
        <taxon>Araneus</taxon>
    </lineage>
</organism>
<evidence type="ECO:0000313" key="2">
    <source>
        <dbReference type="Proteomes" id="UP000499080"/>
    </source>
</evidence>
<protein>
    <submittedName>
        <fullName evidence="1">Uncharacterized protein</fullName>
    </submittedName>
</protein>
<sequence length="119" mass="12870">MEKKKRKYVVLPSLGKKPQPWSKKNPFRLSEGTLFSCCSKELKVLIASSGSQRFGLLWASVQPSKPGGQPLRHVLRADDSRVSRTAVHLVLDGEVGQAVVIGFILGTCRIRLPGGGCGA</sequence>
<keyword evidence="2" id="KW-1185">Reference proteome</keyword>
<name>A0A4Y2W3E4_ARAVE</name>